<dbReference type="OrthoDB" id="2448676at2"/>
<reference evidence="8 9" key="1">
    <citation type="submission" date="2015-01" db="EMBL/GenBank/DDBJ databases">
        <title>Jeotgalibacillus campisalis genome sequencing.</title>
        <authorList>
            <person name="Goh K.M."/>
            <person name="Chan K.-G."/>
            <person name="Yaakop A.S."/>
            <person name="Ee R."/>
            <person name="Gan H.M."/>
            <person name="Chan C.S."/>
        </authorList>
    </citation>
    <scope>NUCLEOTIDE SEQUENCE [LARGE SCALE GENOMIC DNA]</scope>
    <source>
        <strain evidence="8 9">SF-57</strain>
    </source>
</reference>
<dbReference type="InterPro" id="IPR039420">
    <property type="entry name" value="WalR-like"/>
</dbReference>
<evidence type="ECO:0000259" key="6">
    <source>
        <dbReference type="PROSITE" id="PS50043"/>
    </source>
</evidence>
<dbReference type="PANTHER" id="PTHR43214">
    <property type="entry name" value="TWO-COMPONENT RESPONSE REGULATOR"/>
    <property type="match status" value="1"/>
</dbReference>
<feature type="domain" description="HTH luxR-type" evidence="6">
    <location>
        <begin position="147"/>
        <end position="212"/>
    </location>
</feature>
<dbReference type="PRINTS" id="PR00038">
    <property type="entry name" value="HTHLUXR"/>
</dbReference>
<evidence type="ECO:0000256" key="2">
    <source>
        <dbReference type="ARBA" id="ARBA00023015"/>
    </source>
</evidence>
<dbReference type="PROSITE" id="PS50110">
    <property type="entry name" value="RESPONSE_REGULATORY"/>
    <property type="match status" value="1"/>
</dbReference>
<keyword evidence="1 5" id="KW-0597">Phosphoprotein</keyword>
<dbReference type="InterPro" id="IPR001789">
    <property type="entry name" value="Sig_transdc_resp-reg_receiver"/>
</dbReference>
<evidence type="ECO:0000256" key="1">
    <source>
        <dbReference type="ARBA" id="ARBA00022553"/>
    </source>
</evidence>
<dbReference type="RefSeq" id="WP_041060527.1">
    <property type="nucleotide sequence ID" value="NZ_JXRR01000018.1"/>
</dbReference>
<evidence type="ECO:0000256" key="3">
    <source>
        <dbReference type="ARBA" id="ARBA00023125"/>
    </source>
</evidence>
<dbReference type="InterPro" id="IPR016032">
    <property type="entry name" value="Sig_transdc_resp-reg_C-effctor"/>
</dbReference>
<dbReference type="InterPro" id="IPR011006">
    <property type="entry name" value="CheY-like_superfamily"/>
</dbReference>
<dbReference type="InterPro" id="IPR000792">
    <property type="entry name" value="Tscrpt_reg_LuxR_C"/>
</dbReference>
<dbReference type="SUPFAM" id="SSF46894">
    <property type="entry name" value="C-terminal effector domain of the bipartite response regulators"/>
    <property type="match status" value="1"/>
</dbReference>
<dbReference type="Gene3D" id="3.40.50.2300">
    <property type="match status" value="1"/>
</dbReference>
<dbReference type="AlphaFoldDB" id="A0A0C2VNG9"/>
<evidence type="ECO:0000259" key="7">
    <source>
        <dbReference type="PROSITE" id="PS50110"/>
    </source>
</evidence>
<name>A0A0C2VNG9_9BACL</name>
<gene>
    <name evidence="8" type="ORF">KR50_31150</name>
</gene>
<dbReference type="Pfam" id="PF00072">
    <property type="entry name" value="Response_reg"/>
    <property type="match status" value="1"/>
</dbReference>
<dbReference type="GO" id="GO:0000160">
    <property type="term" value="P:phosphorelay signal transduction system"/>
    <property type="evidence" value="ECO:0007669"/>
    <property type="project" value="InterPro"/>
</dbReference>
<dbReference type="CDD" id="cd06170">
    <property type="entry name" value="LuxR_C_like"/>
    <property type="match status" value="1"/>
</dbReference>
<protein>
    <submittedName>
        <fullName evidence="8">LuxR family transcriptional regulator</fullName>
    </submittedName>
</protein>
<dbReference type="InterPro" id="IPR058245">
    <property type="entry name" value="NreC/VraR/RcsB-like_REC"/>
</dbReference>
<dbReference type="GO" id="GO:0006355">
    <property type="term" value="P:regulation of DNA-templated transcription"/>
    <property type="evidence" value="ECO:0007669"/>
    <property type="project" value="InterPro"/>
</dbReference>
<evidence type="ECO:0000313" key="9">
    <source>
        <dbReference type="Proteomes" id="UP000031972"/>
    </source>
</evidence>
<dbReference type="PROSITE" id="PS50043">
    <property type="entry name" value="HTH_LUXR_2"/>
    <property type="match status" value="1"/>
</dbReference>
<dbReference type="EMBL" id="JXRR01000018">
    <property type="protein sequence ID" value="KIL45533.1"/>
    <property type="molecule type" value="Genomic_DNA"/>
</dbReference>
<evidence type="ECO:0000256" key="4">
    <source>
        <dbReference type="ARBA" id="ARBA00023163"/>
    </source>
</evidence>
<keyword evidence="3" id="KW-0238">DNA-binding</keyword>
<dbReference type="PATRIC" id="fig|220754.4.peg.3129"/>
<dbReference type="GO" id="GO:0003677">
    <property type="term" value="F:DNA binding"/>
    <property type="evidence" value="ECO:0007669"/>
    <property type="project" value="UniProtKB-KW"/>
</dbReference>
<dbReference type="SUPFAM" id="SSF52172">
    <property type="entry name" value="CheY-like"/>
    <property type="match status" value="1"/>
</dbReference>
<sequence>MNLNILLVEDQAIVRQGLKIILEQDPSIRVAHEAENGRKAIEILQNHIVDVILMDIRMPVMNGIEATREIKKQWPAIKVLILTTFNDEEYAMQALKEGANGFLLKTSESAKLLDAIYSCMNGGLTIHDEVAAKVMPRLLQRTKKENPSKATHPFSSRELAIIKLVGEGQTNREIAEKLYLSVGTVKNHLTLILQKLDLRDRTQLAIYAVRNELTEH</sequence>
<comment type="caution">
    <text evidence="8">The sequence shown here is derived from an EMBL/GenBank/DDBJ whole genome shotgun (WGS) entry which is preliminary data.</text>
</comment>
<evidence type="ECO:0000256" key="5">
    <source>
        <dbReference type="PROSITE-ProRule" id="PRU00169"/>
    </source>
</evidence>
<proteinExistence type="predicted"/>
<feature type="domain" description="Response regulatory" evidence="7">
    <location>
        <begin position="4"/>
        <end position="120"/>
    </location>
</feature>
<dbReference type="Proteomes" id="UP000031972">
    <property type="component" value="Unassembled WGS sequence"/>
</dbReference>
<dbReference type="CDD" id="cd17535">
    <property type="entry name" value="REC_NarL-like"/>
    <property type="match status" value="1"/>
</dbReference>
<keyword evidence="9" id="KW-1185">Reference proteome</keyword>
<accession>A0A0C2VNG9</accession>
<dbReference type="SMART" id="SM00448">
    <property type="entry name" value="REC"/>
    <property type="match status" value="1"/>
</dbReference>
<dbReference type="Pfam" id="PF00196">
    <property type="entry name" value="GerE"/>
    <property type="match status" value="1"/>
</dbReference>
<feature type="modified residue" description="4-aspartylphosphate" evidence="5">
    <location>
        <position position="55"/>
    </location>
</feature>
<evidence type="ECO:0000313" key="8">
    <source>
        <dbReference type="EMBL" id="KIL45533.1"/>
    </source>
</evidence>
<dbReference type="SMART" id="SM00421">
    <property type="entry name" value="HTH_LUXR"/>
    <property type="match status" value="1"/>
</dbReference>
<dbReference type="PANTHER" id="PTHR43214:SF40">
    <property type="entry name" value="TRANSCRIPTIONAL REGULATORY PROTEIN LNRK"/>
    <property type="match status" value="1"/>
</dbReference>
<keyword evidence="4" id="KW-0804">Transcription</keyword>
<organism evidence="8 9">
    <name type="scientific">Jeotgalibacillus campisalis</name>
    <dbReference type="NCBI Taxonomy" id="220754"/>
    <lineage>
        <taxon>Bacteria</taxon>
        <taxon>Bacillati</taxon>
        <taxon>Bacillota</taxon>
        <taxon>Bacilli</taxon>
        <taxon>Bacillales</taxon>
        <taxon>Caryophanaceae</taxon>
        <taxon>Jeotgalibacillus</taxon>
    </lineage>
</organism>
<keyword evidence="2" id="KW-0805">Transcription regulation</keyword>